<dbReference type="AlphaFoldDB" id="A0A1G2G7I7"/>
<evidence type="ECO:0000313" key="2">
    <source>
        <dbReference type="Proteomes" id="UP000177785"/>
    </source>
</evidence>
<evidence type="ECO:0000313" key="1">
    <source>
        <dbReference type="EMBL" id="OGZ46225.1"/>
    </source>
</evidence>
<protein>
    <submittedName>
        <fullName evidence="1">Uncharacterized protein</fullName>
    </submittedName>
</protein>
<proteinExistence type="predicted"/>
<organism evidence="1 2">
    <name type="scientific">Candidatus Ryanbacteria bacterium RIFCSPHIGHO2_01_FULL_48_27</name>
    <dbReference type="NCBI Taxonomy" id="1802115"/>
    <lineage>
        <taxon>Bacteria</taxon>
        <taxon>Candidatus Ryaniibacteriota</taxon>
    </lineage>
</organism>
<comment type="caution">
    <text evidence="1">The sequence shown here is derived from an EMBL/GenBank/DDBJ whole genome shotgun (WGS) entry which is preliminary data.</text>
</comment>
<sequence length="215" mass="25009">MEGTYMRARETHPSPLTIFIAVASISLALTCRYRDFESPYTFPYVQQGERPIFKHIPTLAPIHEEITFYWPIDMMPNPHDPRRSYFQFEIQDQDYARPPRYVIISGQRRDHLMIDEFLYQRMHELPTKNIPPNILSLIGDAPDDGTHTIIIESLDNDQPCSARISLGNRKICAHIIDALIAGLLHKERFHEPRLPTLLVDTELVSEVSLHRFISF</sequence>
<name>A0A1G2G7I7_9BACT</name>
<reference evidence="1 2" key="1">
    <citation type="journal article" date="2016" name="Nat. Commun.">
        <title>Thousands of microbial genomes shed light on interconnected biogeochemical processes in an aquifer system.</title>
        <authorList>
            <person name="Anantharaman K."/>
            <person name="Brown C.T."/>
            <person name="Hug L.A."/>
            <person name="Sharon I."/>
            <person name="Castelle C.J."/>
            <person name="Probst A.J."/>
            <person name="Thomas B.C."/>
            <person name="Singh A."/>
            <person name="Wilkins M.J."/>
            <person name="Karaoz U."/>
            <person name="Brodie E.L."/>
            <person name="Williams K.H."/>
            <person name="Hubbard S.S."/>
            <person name="Banfield J.F."/>
        </authorList>
    </citation>
    <scope>NUCLEOTIDE SEQUENCE [LARGE SCALE GENOMIC DNA]</scope>
</reference>
<dbReference type="Proteomes" id="UP000177785">
    <property type="component" value="Unassembled WGS sequence"/>
</dbReference>
<accession>A0A1G2G7I7</accession>
<dbReference type="EMBL" id="MHNL01000001">
    <property type="protein sequence ID" value="OGZ46225.1"/>
    <property type="molecule type" value="Genomic_DNA"/>
</dbReference>
<gene>
    <name evidence="1" type="ORF">A2756_06510</name>
</gene>